<keyword evidence="2" id="KW-0732">Signal</keyword>
<feature type="chain" id="PRO_5026340698" evidence="2">
    <location>
        <begin position="29"/>
        <end position="197"/>
    </location>
</feature>
<protein>
    <submittedName>
        <fullName evidence="3">Uncharacterized protein</fullName>
    </submittedName>
</protein>
<dbReference type="InterPro" id="IPR012464">
    <property type="entry name" value="DUF1676"/>
</dbReference>
<name>A0A6G0T458_APHGL</name>
<evidence type="ECO:0000256" key="2">
    <source>
        <dbReference type="SAM" id="SignalP"/>
    </source>
</evidence>
<evidence type="ECO:0000256" key="1">
    <source>
        <dbReference type="SAM" id="Phobius"/>
    </source>
</evidence>
<feature type="transmembrane region" description="Helical" evidence="1">
    <location>
        <begin position="111"/>
        <end position="130"/>
    </location>
</feature>
<evidence type="ECO:0000313" key="4">
    <source>
        <dbReference type="Proteomes" id="UP000475862"/>
    </source>
</evidence>
<organism evidence="3 4">
    <name type="scientific">Aphis glycines</name>
    <name type="common">Soybean aphid</name>
    <dbReference type="NCBI Taxonomy" id="307491"/>
    <lineage>
        <taxon>Eukaryota</taxon>
        <taxon>Metazoa</taxon>
        <taxon>Ecdysozoa</taxon>
        <taxon>Arthropoda</taxon>
        <taxon>Hexapoda</taxon>
        <taxon>Insecta</taxon>
        <taxon>Pterygota</taxon>
        <taxon>Neoptera</taxon>
        <taxon>Paraneoptera</taxon>
        <taxon>Hemiptera</taxon>
        <taxon>Sternorrhyncha</taxon>
        <taxon>Aphidomorpha</taxon>
        <taxon>Aphidoidea</taxon>
        <taxon>Aphididae</taxon>
        <taxon>Aphidini</taxon>
        <taxon>Aphis</taxon>
        <taxon>Aphis</taxon>
    </lineage>
</organism>
<keyword evidence="1" id="KW-1133">Transmembrane helix</keyword>
<dbReference type="OrthoDB" id="6624538at2759"/>
<dbReference type="AlphaFoldDB" id="A0A6G0T458"/>
<dbReference type="EMBL" id="VYZN01000064">
    <property type="protein sequence ID" value="KAE9525125.1"/>
    <property type="molecule type" value="Genomic_DNA"/>
</dbReference>
<keyword evidence="1" id="KW-0812">Transmembrane</keyword>
<feature type="transmembrane region" description="Helical" evidence="1">
    <location>
        <begin position="136"/>
        <end position="156"/>
    </location>
</feature>
<feature type="signal peptide" evidence="2">
    <location>
        <begin position="1"/>
        <end position="28"/>
    </location>
</feature>
<evidence type="ECO:0000313" key="3">
    <source>
        <dbReference type="EMBL" id="KAE9525125.1"/>
    </source>
</evidence>
<comment type="caution">
    <text evidence="3">The sequence shown here is derived from an EMBL/GenBank/DDBJ whole genome shotgun (WGS) entry which is preliminary data.</text>
</comment>
<keyword evidence="4" id="KW-1185">Reference proteome</keyword>
<keyword evidence="1" id="KW-0472">Membrane</keyword>
<proteinExistence type="predicted"/>
<gene>
    <name evidence="3" type="ORF">AGLY_014539</name>
</gene>
<accession>A0A6G0T458</accession>
<reference evidence="3 4" key="1">
    <citation type="submission" date="2019-08" db="EMBL/GenBank/DDBJ databases">
        <title>The genome of the soybean aphid Biotype 1, its phylome, world population structure and adaptation to the North American continent.</title>
        <authorList>
            <person name="Giordano R."/>
            <person name="Donthu R.K."/>
            <person name="Hernandez A.G."/>
            <person name="Wright C.L."/>
            <person name="Zimin A.V."/>
        </authorList>
    </citation>
    <scope>NUCLEOTIDE SEQUENCE [LARGE SCALE GENOMIC DNA]</scope>
    <source>
        <tissue evidence="3">Whole aphids</tissue>
    </source>
</reference>
<dbReference type="Proteomes" id="UP000475862">
    <property type="component" value="Unassembled WGS sequence"/>
</dbReference>
<dbReference type="Pfam" id="PF07898">
    <property type="entry name" value="DUF1676"/>
    <property type="match status" value="1"/>
</dbReference>
<sequence>MSLSTCSRAVFACVAILVLQSVVYSTDALPTADQSLQSSTPLPLSSRDIEDEVLDTSALSATSTDVAASDYAVKDIALVDSEKGHNIHKPIKKKKPLGKHKKKKNSFKNKFLPLLLIPFVIQTMLIPFFIMKLKLLALKAMAVGKFAILLIIFNMMRNWSQNAHSTSIRGSTGDSLLMAQNYGYNGVPEFGAIFNGR</sequence>